<protein>
    <submittedName>
        <fullName evidence="1">Phosphopantetheine attachment domain protein</fullName>
    </submittedName>
</protein>
<keyword evidence="2" id="KW-1185">Reference proteome</keyword>
<organism evidence="1 2">
    <name type="scientific">Streptomyces chumphonensis</name>
    <dbReference type="NCBI Taxonomy" id="1214925"/>
    <lineage>
        <taxon>Bacteria</taxon>
        <taxon>Bacillati</taxon>
        <taxon>Actinomycetota</taxon>
        <taxon>Actinomycetes</taxon>
        <taxon>Kitasatosporales</taxon>
        <taxon>Streptomycetaceae</taxon>
        <taxon>Streptomyces</taxon>
    </lineage>
</organism>
<proteinExistence type="predicted"/>
<dbReference type="InterPro" id="IPR036736">
    <property type="entry name" value="ACP-like_sf"/>
</dbReference>
<dbReference type="EMBL" id="JACXYU010000013">
    <property type="protein sequence ID" value="MBD3934003.1"/>
    <property type="molecule type" value="Genomic_DNA"/>
</dbReference>
<name>A0A927ICG9_9ACTN</name>
<comment type="caution">
    <text evidence="1">The sequence shown here is derived from an EMBL/GenBank/DDBJ whole genome shotgun (WGS) entry which is preliminary data.</text>
</comment>
<dbReference type="RefSeq" id="WP_191211302.1">
    <property type="nucleotide sequence ID" value="NZ_BAABKL010000009.1"/>
</dbReference>
<sequence length="88" mass="9908">MNERVEAVTEASFRADLAEFLHQSPDEVDLGEGPVDAGLDSLRVSTLAERWRAAGVEVGYVDLAERGSFQEWWELLTERMTRTVPDAR</sequence>
<evidence type="ECO:0000313" key="1">
    <source>
        <dbReference type="EMBL" id="MBD3934003.1"/>
    </source>
</evidence>
<dbReference type="SUPFAM" id="SSF47336">
    <property type="entry name" value="ACP-like"/>
    <property type="match status" value="1"/>
</dbReference>
<gene>
    <name evidence="1" type="ORF">IF129_20885</name>
</gene>
<accession>A0A927ICG9</accession>
<dbReference type="Proteomes" id="UP000632289">
    <property type="component" value="Unassembled WGS sequence"/>
</dbReference>
<dbReference type="AlphaFoldDB" id="A0A927ICG9"/>
<evidence type="ECO:0000313" key="2">
    <source>
        <dbReference type="Proteomes" id="UP000632289"/>
    </source>
</evidence>
<reference evidence="1" key="1">
    <citation type="submission" date="2020-09" db="EMBL/GenBank/DDBJ databases">
        <title>Secondary metabolite and genome analysis of marine Streptomyces chumphonensis KK1-2T.</title>
        <authorList>
            <person name="Phongsopitanun W."/>
            <person name="Kanchanasin P."/>
            <person name="Pittayakhajonwut P."/>
            <person name="Suwanborirux K."/>
            <person name="Tanasupawat S."/>
        </authorList>
    </citation>
    <scope>NUCLEOTIDE SEQUENCE</scope>
    <source>
        <strain evidence="1">KK1-2</strain>
    </source>
</reference>
<dbReference type="Gene3D" id="1.10.1200.10">
    <property type="entry name" value="ACP-like"/>
    <property type="match status" value="1"/>
</dbReference>